<feature type="binding site" description="axial binding residue" evidence="20">
    <location>
        <position position="126"/>
    </location>
    <ligand>
        <name>heme c</name>
        <dbReference type="ChEBI" id="CHEBI:61717"/>
        <label>1</label>
    </ligand>
    <ligandPart>
        <name>Fe</name>
        <dbReference type="ChEBI" id="CHEBI:18248"/>
    </ligandPart>
</feature>
<gene>
    <name evidence="25" type="primary">ccoP</name>
    <name evidence="25" type="ORF">FJQ54_16165</name>
</gene>
<dbReference type="OrthoDB" id="9811281at2"/>
<reference evidence="25 26" key="1">
    <citation type="submission" date="2019-06" db="EMBL/GenBank/DDBJ databases">
        <authorList>
            <person name="Lee I."/>
            <person name="Jang G.I."/>
            <person name="Hwang C.Y."/>
        </authorList>
    </citation>
    <scope>NUCLEOTIDE SEQUENCE [LARGE SCALE GENOMIC DNA]</scope>
    <source>
        <strain evidence="25 26">PAMC 28131</strain>
    </source>
</reference>
<sequence length="290" mass="31053">MSVDPKHSEAGGPGTTGHEWDGIQELNNPLPRWWLWIFYATIAFALVWVVLYPAIPVPGGYTRGTLGYSTRGQGEQALADLQADRNVALKGIDTIPLNELKDHPQLMQAAIEGGRSAFKVYCIQCHGTGAAGAKGYPNLNDDDWLWGGSMEEIHATIVNGARQPDNDNTHVSAMPAFGRDGILTKGQIGDVVEHVLALSGQPHNAAMAVRGKDVFAAQCASCHGPNGEGMREFGAPNLKDGIWLYGGDRATITATVTNSRAGVMPAWKEKLPESTIRQLTAYVHSLGGGE</sequence>
<organism evidence="25 26">
    <name type="scientific">Sandaracinobacter neustonicus</name>
    <dbReference type="NCBI Taxonomy" id="1715348"/>
    <lineage>
        <taxon>Bacteria</taxon>
        <taxon>Pseudomonadati</taxon>
        <taxon>Pseudomonadota</taxon>
        <taxon>Alphaproteobacteria</taxon>
        <taxon>Sphingomonadales</taxon>
        <taxon>Sphingosinicellaceae</taxon>
        <taxon>Sandaracinobacter</taxon>
    </lineage>
</organism>
<feature type="transmembrane region" description="Helical" evidence="23">
    <location>
        <begin position="33"/>
        <end position="55"/>
    </location>
</feature>
<evidence type="ECO:0000256" key="6">
    <source>
        <dbReference type="ARBA" id="ARBA00022519"/>
    </source>
</evidence>
<dbReference type="Gene3D" id="6.10.280.130">
    <property type="match status" value="1"/>
</dbReference>
<feature type="binding site" description="covalent" evidence="21">
    <location>
        <position position="122"/>
    </location>
    <ligand>
        <name>heme c</name>
        <dbReference type="ChEBI" id="CHEBI:61717"/>
        <label>1</label>
    </ligand>
</feature>
<evidence type="ECO:0000256" key="15">
    <source>
        <dbReference type="ARBA" id="ARBA00023002"/>
    </source>
</evidence>
<keyword evidence="17 19" id="KW-0406">Ion transport</keyword>
<comment type="similarity">
    <text evidence="3 19">Belongs to the CcoP / FixP family.</text>
</comment>
<keyword evidence="12 19" id="KW-0375">Hydrogen ion transport</keyword>
<evidence type="ECO:0000256" key="3">
    <source>
        <dbReference type="ARBA" id="ARBA00006113"/>
    </source>
</evidence>
<dbReference type="PIRSF" id="PIRSF000006">
    <property type="entry name" value="Cbb3-Cox_fixP"/>
    <property type="match status" value="1"/>
</dbReference>
<evidence type="ECO:0000256" key="10">
    <source>
        <dbReference type="ARBA" id="ARBA00022723"/>
    </source>
</evidence>
<feature type="region of interest" description="Disordered" evidence="22">
    <location>
        <begin position="1"/>
        <end position="21"/>
    </location>
</feature>
<dbReference type="Pfam" id="PF13442">
    <property type="entry name" value="Cytochrome_CBB3"/>
    <property type="match status" value="2"/>
</dbReference>
<dbReference type="Gene3D" id="1.10.760.10">
    <property type="entry name" value="Cytochrome c-like domain"/>
    <property type="match status" value="2"/>
</dbReference>
<evidence type="ECO:0000256" key="4">
    <source>
        <dbReference type="ARBA" id="ARBA00022448"/>
    </source>
</evidence>
<dbReference type="Pfam" id="PF14715">
    <property type="entry name" value="FixP_N"/>
    <property type="match status" value="1"/>
</dbReference>
<evidence type="ECO:0000313" key="25">
    <source>
        <dbReference type="EMBL" id="TPE58591.1"/>
    </source>
</evidence>
<dbReference type="PRINTS" id="PR00605">
    <property type="entry name" value="CYTCHROMECIC"/>
</dbReference>
<dbReference type="InterPro" id="IPR004678">
    <property type="entry name" value="Cyt_c_oxidase_cbb3_su3"/>
</dbReference>
<dbReference type="NCBIfam" id="TIGR00782">
    <property type="entry name" value="ccoP"/>
    <property type="match status" value="1"/>
</dbReference>
<keyword evidence="6 19" id="KW-0997">Cell inner membrane</keyword>
<comment type="pathway">
    <text evidence="2 19">Energy metabolism; oxidative phosphorylation.</text>
</comment>
<evidence type="ECO:0000256" key="20">
    <source>
        <dbReference type="PIRSR" id="PIRSR000006-1"/>
    </source>
</evidence>
<keyword evidence="15 19" id="KW-0560">Oxidoreductase</keyword>
<dbReference type="PROSITE" id="PS51007">
    <property type="entry name" value="CYTC"/>
    <property type="match status" value="2"/>
</dbReference>
<comment type="cofactor">
    <cofactor evidence="19 21">
        <name>heme c</name>
        <dbReference type="ChEBI" id="CHEBI:61717"/>
    </cofactor>
    <text evidence="19 21">Binds 2 heme C groups per subunit.</text>
</comment>
<dbReference type="GO" id="GO:1902600">
    <property type="term" value="P:proton transmembrane transport"/>
    <property type="evidence" value="ECO:0007669"/>
    <property type="project" value="UniProtKB-KW"/>
</dbReference>
<dbReference type="InterPro" id="IPR050597">
    <property type="entry name" value="Cytochrome_c_Oxidase_Subunit"/>
</dbReference>
<comment type="function">
    <text evidence="19">C-type cytochrome. Part of the cbb3-type cytochrome c oxidase complex.</text>
</comment>
<dbReference type="SUPFAM" id="SSF46626">
    <property type="entry name" value="Cytochrome c"/>
    <property type="match status" value="2"/>
</dbReference>
<evidence type="ECO:0000256" key="16">
    <source>
        <dbReference type="ARBA" id="ARBA00023004"/>
    </source>
</evidence>
<evidence type="ECO:0000256" key="7">
    <source>
        <dbReference type="ARBA" id="ARBA00022617"/>
    </source>
</evidence>
<evidence type="ECO:0000256" key="21">
    <source>
        <dbReference type="PIRSR" id="PIRSR000006-2"/>
    </source>
</evidence>
<feature type="binding site" description="axial binding residue" evidence="20">
    <location>
        <position position="264"/>
    </location>
    <ligand>
        <name>heme c</name>
        <dbReference type="ChEBI" id="CHEBI:61717"/>
        <label>1</label>
    </ligand>
    <ligandPart>
        <name>Fe</name>
        <dbReference type="ChEBI" id="CHEBI:18248"/>
    </ligandPart>
</feature>
<evidence type="ECO:0000256" key="5">
    <source>
        <dbReference type="ARBA" id="ARBA00022475"/>
    </source>
</evidence>
<feature type="binding site" description="covalent" evidence="21">
    <location>
        <position position="125"/>
    </location>
    <ligand>
        <name>heme c</name>
        <dbReference type="ChEBI" id="CHEBI:61717"/>
        <label>1</label>
    </ligand>
</feature>
<evidence type="ECO:0000259" key="24">
    <source>
        <dbReference type="PROSITE" id="PS51007"/>
    </source>
</evidence>
<dbReference type="GO" id="GO:0020037">
    <property type="term" value="F:heme binding"/>
    <property type="evidence" value="ECO:0007669"/>
    <property type="project" value="InterPro"/>
</dbReference>
<evidence type="ECO:0000256" key="22">
    <source>
        <dbReference type="SAM" id="MobiDB-lite"/>
    </source>
</evidence>
<dbReference type="PANTHER" id="PTHR33751:SF1">
    <property type="entry name" value="CBB3-TYPE CYTOCHROME C OXIDASE SUBUNIT FIXP"/>
    <property type="match status" value="1"/>
</dbReference>
<comment type="caution">
    <text evidence="25">The sequence shown here is derived from an EMBL/GenBank/DDBJ whole genome shotgun (WGS) entry which is preliminary data.</text>
</comment>
<evidence type="ECO:0000256" key="1">
    <source>
        <dbReference type="ARBA" id="ARBA00004533"/>
    </source>
</evidence>
<evidence type="ECO:0000256" key="9">
    <source>
        <dbReference type="ARBA" id="ARBA00022692"/>
    </source>
</evidence>
<feature type="binding site" description="axial binding residue" evidence="20">
    <location>
        <position position="223"/>
    </location>
    <ligand>
        <name>heme c</name>
        <dbReference type="ChEBI" id="CHEBI:61717"/>
        <label>2</label>
    </ligand>
    <ligandPart>
        <name>Fe</name>
        <dbReference type="ChEBI" id="CHEBI:18248"/>
    </ligandPart>
</feature>
<proteinExistence type="inferred from homology"/>
<keyword evidence="9 23" id="KW-0812">Transmembrane</keyword>
<dbReference type="EMBL" id="VFSU01000034">
    <property type="protein sequence ID" value="TPE58591.1"/>
    <property type="molecule type" value="Genomic_DNA"/>
</dbReference>
<evidence type="ECO:0000256" key="2">
    <source>
        <dbReference type="ARBA" id="ARBA00004673"/>
    </source>
</evidence>
<evidence type="ECO:0000256" key="19">
    <source>
        <dbReference type="PIRNR" id="PIRNR000006"/>
    </source>
</evidence>
<dbReference type="InterPro" id="IPR038414">
    <property type="entry name" value="CcoP_N_sf"/>
</dbReference>
<evidence type="ECO:0000256" key="17">
    <source>
        <dbReference type="ARBA" id="ARBA00023065"/>
    </source>
</evidence>
<keyword evidence="8 19" id="KW-0679">Respiratory chain</keyword>
<dbReference type="PANTHER" id="PTHR33751">
    <property type="entry name" value="CBB3-TYPE CYTOCHROME C OXIDASE SUBUNIT FIXP"/>
    <property type="match status" value="1"/>
</dbReference>
<keyword evidence="18 19" id="KW-0472">Membrane</keyword>
<feature type="domain" description="Cytochrome c" evidence="24">
    <location>
        <begin position="109"/>
        <end position="199"/>
    </location>
</feature>
<evidence type="ECO:0000256" key="13">
    <source>
        <dbReference type="ARBA" id="ARBA00022982"/>
    </source>
</evidence>
<keyword evidence="11" id="KW-0677">Repeat</keyword>
<evidence type="ECO:0000256" key="8">
    <source>
        <dbReference type="ARBA" id="ARBA00022660"/>
    </source>
</evidence>
<feature type="binding site" description="covalent" evidence="21">
    <location>
        <position position="222"/>
    </location>
    <ligand>
        <name>heme c</name>
        <dbReference type="ChEBI" id="CHEBI:61717"/>
        <label>2</label>
    </ligand>
</feature>
<evidence type="ECO:0000256" key="23">
    <source>
        <dbReference type="SAM" id="Phobius"/>
    </source>
</evidence>
<dbReference type="InterPro" id="IPR008168">
    <property type="entry name" value="Cyt_C_IC"/>
</dbReference>
<keyword evidence="14 23" id="KW-1133">Transmembrane helix</keyword>
<keyword evidence="16 19" id="KW-0408">Iron</keyword>
<dbReference type="GO" id="GO:0016491">
    <property type="term" value="F:oxidoreductase activity"/>
    <property type="evidence" value="ECO:0007669"/>
    <property type="project" value="UniProtKB-KW"/>
</dbReference>
<dbReference type="AlphaFoldDB" id="A0A501XDE0"/>
<keyword evidence="4 19" id="KW-0813">Transport</keyword>
<feature type="binding site" description="covalent" evidence="21">
    <location>
        <position position="219"/>
    </location>
    <ligand>
        <name>heme c</name>
        <dbReference type="ChEBI" id="CHEBI:61717"/>
        <label>2</label>
    </ligand>
</feature>
<dbReference type="GO" id="GO:0005506">
    <property type="term" value="F:iron ion binding"/>
    <property type="evidence" value="ECO:0007669"/>
    <property type="project" value="InterPro"/>
</dbReference>
<dbReference type="InterPro" id="IPR032858">
    <property type="entry name" value="CcoP_N"/>
</dbReference>
<dbReference type="Proteomes" id="UP000319897">
    <property type="component" value="Unassembled WGS sequence"/>
</dbReference>
<dbReference type="RefSeq" id="WP_140929443.1">
    <property type="nucleotide sequence ID" value="NZ_VFSU01000034.1"/>
</dbReference>
<dbReference type="InterPro" id="IPR009056">
    <property type="entry name" value="Cyt_c-like_dom"/>
</dbReference>
<dbReference type="GO" id="GO:0006119">
    <property type="term" value="P:oxidative phosphorylation"/>
    <property type="evidence" value="ECO:0007669"/>
    <property type="project" value="UniProtKB-UniPathway"/>
</dbReference>
<keyword evidence="13 19" id="KW-0249">Electron transport</keyword>
<dbReference type="GO" id="GO:0009055">
    <property type="term" value="F:electron transfer activity"/>
    <property type="evidence" value="ECO:0007669"/>
    <property type="project" value="InterPro"/>
</dbReference>
<keyword evidence="7 19" id="KW-0349">Heme</keyword>
<evidence type="ECO:0000256" key="18">
    <source>
        <dbReference type="ARBA" id="ARBA00023136"/>
    </source>
</evidence>
<evidence type="ECO:0000313" key="26">
    <source>
        <dbReference type="Proteomes" id="UP000319897"/>
    </source>
</evidence>
<evidence type="ECO:0000256" key="12">
    <source>
        <dbReference type="ARBA" id="ARBA00022781"/>
    </source>
</evidence>
<dbReference type="InterPro" id="IPR036909">
    <property type="entry name" value="Cyt_c-like_dom_sf"/>
</dbReference>
<evidence type="ECO:0000256" key="11">
    <source>
        <dbReference type="ARBA" id="ARBA00022737"/>
    </source>
</evidence>
<dbReference type="UniPathway" id="UPA00705"/>
<keyword evidence="10 19" id="KW-0479">Metal-binding</keyword>
<comment type="subcellular location">
    <subcellularLocation>
        <location evidence="1 19">Cell inner membrane</location>
    </subcellularLocation>
</comment>
<accession>A0A501XDE0</accession>
<name>A0A501XDE0_9SPHN</name>
<feature type="domain" description="Cytochrome c" evidence="24">
    <location>
        <begin position="206"/>
        <end position="287"/>
    </location>
</feature>
<keyword evidence="5 19" id="KW-1003">Cell membrane</keyword>
<dbReference type="GO" id="GO:0005886">
    <property type="term" value="C:plasma membrane"/>
    <property type="evidence" value="ECO:0007669"/>
    <property type="project" value="UniProtKB-SubCell"/>
</dbReference>
<comment type="subunit">
    <text evidence="19">Component of the cbb3-type cytochrome c oxidase.</text>
</comment>
<keyword evidence="26" id="KW-1185">Reference proteome</keyword>
<protein>
    <recommendedName>
        <fullName evidence="19">Cbb3-type cytochrome c oxidase subunit</fullName>
    </recommendedName>
</protein>
<evidence type="ECO:0000256" key="14">
    <source>
        <dbReference type="ARBA" id="ARBA00022989"/>
    </source>
</evidence>
<feature type="binding site" description="axial binding residue" evidence="20">
    <location>
        <position position="174"/>
    </location>
    <ligand>
        <name>heme c</name>
        <dbReference type="ChEBI" id="CHEBI:61717"/>
        <label>2</label>
    </ligand>
    <ligandPart>
        <name>Fe</name>
        <dbReference type="ChEBI" id="CHEBI:18248"/>
    </ligandPart>
</feature>